<dbReference type="SUPFAM" id="SSF55073">
    <property type="entry name" value="Nucleotide cyclase"/>
    <property type="match status" value="1"/>
</dbReference>
<organism evidence="12 13">
    <name type="scientific">Sphingomonas abietis</name>
    <dbReference type="NCBI Taxonomy" id="3012344"/>
    <lineage>
        <taxon>Bacteria</taxon>
        <taxon>Pseudomonadati</taxon>
        <taxon>Pseudomonadota</taxon>
        <taxon>Alphaproteobacteria</taxon>
        <taxon>Sphingomonadales</taxon>
        <taxon>Sphingomonadaceae</taxon>
        <taxon>Sphingomonas</taxon>
    </lineage>
</organism>
<accession>A0ABY7NHH5</accession>
<feature type="transmembrane region" description="Helical" evidence="8">
    <location>
        <begin position="74"/>
        <end position="92"/>
    </location>
</feature>
<evidence type="ECO:0000313" key="13">
    <source>
        <dbReference type="Proteomes" id="UP001210865"/>
    </source>
</evidence>
<feature type="transmembrane region" description="Helical" evidence="8">
    <location>
        <begin position="185"/>
        <end position="202"/>
    </location>
</feature>
<feature type="transmembrane region" description="Helical" evidence="8">
    <location>
        <begin position="112"/>
        <end position="134"/>
    </location>
</feature>
<dbReference type="InterPro" id="IPR035965">
    <property type="entry name" value="PAS-like_dom_sf"/>
</dbReference>
<dbReference type="SMART" id="SM00091">
    <property type="entry name" value="PAS"/>
    <property type="match status" value="1"/>
</dbReference>
<keyword evidence="5 8" id="KW-1133">Transmembrane helix</keyword>
<dbReference type="InterPro" id="IPR001610">
    <property type="entry name" value="PAC"/>
</dbReference>
<keyword evidence="12" id="KW-0548">Nucleotidyltransferase</keyword>
<dbReference type="InterPro" id="IPR000160">
    <property type="entry name" value="GGDEF_dom"/>
</dbReference>
<dbReference type="PANTHER" id="PTHR45138">
    <property type="entry name" value="REGULATORY COMPONENTS OF SENSORY TRANSDUCTION SYSTEM"/>
    <property type="match status" value="1"/>
</dbReference>
<evidence type="ECO:0000256" key="3">
    <source>
        <dbReference type="ARBA" id="ARBA00022475"/>
    </source>
</evidence>
<dbReference type="PROSITE" id="PS50113">
    <property type="entry name" value="PAC"/>
    <property type="match status" value="1"/>
</dbReference>
<dbReference type="Proteomes" id="UP001210865">
    <property type="component" value="Chromosome"/>
</dbReference>
<evidence type="ECO:0000256" key="8">
    <source>
        <dbReference type="SAM" id="Phobius"/>
    </source>
</evidence>
<evidence type="ECO:0000259" key="10">
    <source>
        <dbReference type="PROSITE" id="PS50113"/>
    </source>
</evidence>
<dbReference type="InterPro" id="IPR000014">
    <property type="entry name" value="PAS"/>
</dbReference>
<dbReference type="PROSITE" id="PS50112">
    <property type="entry name" value="PAS"/>
    <property type="match status" value="1"/>
</dbReference>
<keyword evidence="6 8" id="KW-0472">Membrane</keyword>
<dbReference type="InterPro" id="IPR007895">
    <property type="entry name" value="MASE1"/>
</dbReference>
<evidence type="ECO:0000256" key="1">
    <source>
        <dbReference type="ARBA" id="ARBA00004651"/>
    </source>
</evidence>
<dbReference type="InterPro" id="IPR013767">
    <property type="entry name" value="PAS_fold"/>
</dbReference>
<dbReference type="SUPFAM" id="SSF55785">
    <property type="entry name" value="PYP-like sensor domain (PAS domain)"/>
    <property type="match status" value="1"/>
</dbReference>
<dbReference type="Pfam" id="PF05231">
    <property type="entry name" value="MASE1"/>
    <property type="match status" value="1"/>
</dbReference>
<dbReference type="PANTHER" id="PTHR45138:SF9">
    <property type="entry name" value="DIGUANYLATE CYCLASE DGCM-RELATED"/>
    <property type="match status" value="1"/>
</dbReference>
<dbReference type="EC" id="2.7.7.65" evidence="2"/>
<evidence type="ECO:0000256" key="6">
    <source>
        <dbReference type="ARBA" id="ARBA00023136"/>
    </source>
</evidence>
<reference evidence="12 13" key="1">
    <citation type="submission" date="2022-12" db="EMBL/GenBank/DDBJ databases">
        <title>Sphingomonas abieness sp. nov., an endophytic bacterium isolated from Abies koreana.</title>
        <authorList>
            <person name="Jiang L."/>
            <person name="Lee J."/>
        </authorList>
    </citation>
    <scope>NUCLEOTIDE SEQUENCE [LARGE SCALE GENOMIC DNA]</scope>
    <source>
        <strain evidence="13">PAMB 00755</strain>
    </source>
</reference>
<dbReference type="EMBL" id="CP115174">
    <property type="protein sequence ID" value="WBO20778.1"/>
    <property type="molecule type" value="Genomic_DNA"/>
</dbReference>
<dbReference type="InterPro" id="IPR050469">
    <property type="entry name" value="Diguanylate_Cyclase"/>
</dbReference>
<dbReference type="Gene3D" id="3.30.70.270">
    <property type="match status" value="1"/>
</dbReference>
<dbReference type="Pfam" id="PF00989">
    <property type="entry name" value="PAS"/>
    <property type="match status" value="1"/>
</dbReference>
<dbReference type="InterPro" id="IPR043128">
    <property type="entry name" value="Rev_trsase/Diguanyl_cyclase"/>
</dbReference>
<dbReference type="PROSITE" id="PS50887">
    <property type="entry name" value="GGDEF"/>
    <property type="match status" value="1"/>
</dbReference>
<dbReference type="InterPro" id="IPR000700">
    <property type="entry name" value="PAS-assoc_C"/>
</dbReference>
<evidence type="ECO:0000256" key="7">
    <source>
        <dbReference type="ARBA" id="ARBA00034247"/>
    </source>
</evidence>
<comment type="catalytic activity">
    <reaction evidence="7">
        <text>2 GTP = 3',3'-c-di-GMP + 2 diphosphate</text>
        <dbReference type="Rhea" id="RHEA:24898"/>
        <dbReference type="ChEBI" id="CHEBI:33019"/>
        <dbReference type="ChEBI" id="CHEBI:37565"/>
        <dbReference type="ChEBI" id="CHEBI:58805"/>
        <dbReference type="EC" id="2.7.7.65"/>
    </reaction>
</comment>
<dbReference type="SMART" id="SM00267">
    <property type="entry name" value="GGDEF"/>
    <property type="match status" value="1"/>
</dbReference>
<keyword evidence="3" id="KW-1003">Cell membrane</keyword>
<feature type="domain" description="PAS" evidence="9">
    <location>
        <begin position="294"/>
        <end position="364"/>
    </location>
</feature>
<dbReference type="Pfam" id="PF00990">
    <property type="entry name" value="GGDEF"/>
    <property type="match status" value="1"/>
</dbReference>
<dbReference type="GO" id="GO:0052621">
    <property type="term" value="F:diguanylate cyclase activity"/>
    <property type="evidence" value="ECO:0007669"/>
    <property type="project" value="UniProtKB-EC"/>
</dbReference>
<feature type="transmembrane region" description="Helical" evidence="8">
    <location>
        <begin position="146"/>
        <end position="165"/>
    </location>
</feature>
<keyword evidence="12" id="KW-0808">Transferase</keyword>
<sequence length="584" mass="62111">MASTAILAISYFLLASASILLTRFEGGAAFLWPATAPLFAFLVIRHPQEWFYPIAASGAASFAASSLFGLGPIFAVPLAIAIVAEAALPALLLRKIDADLSSFDNIPSLVKFILVAGIIGPAASGIVGAETIALRVGHDFWPNWRAWFAAHSLGTISIAPLLLLVMQGDGLAWLRASSVRNKIEAIALLLLVAATSFGVFEQREYPLLFLPMLPLIMTTFRLGRVGAAGAVVVLATIGGGLTLLGHGPISLMHGSIGARAQFFQFYLAIAVLMVLPVAAELRRREALVLTVRQTGAAYRLLAENLGDTLIHTSLDGDVRFASPAILELTGYKAADVVGRNSRNFVLAEDFAVFFAAREKAIAEPDRTTTIEYRAKVRDDVVIWCETRMRSYTNEKGTPIGVILVVRDVTARKAAEAELALEATTDALTGLPNRRAFFSRLRYLRQEVASGQGAGCIAIFDIDHFKTVNDTHGHASGDRVLATVAHVAQAAIRSGDMVARIGGEEFGMVLWGASIEAAMQTCERVRAAIAHAAVSSGPGANIRVTASFGAAAIRSGADDDAIYDAADQALYAAKASGRNRLRVAN</sequence>
<protein>
    <recommendedName>
        <fullName evidence="2">diguanylate cyclase</fullName>
        <ecNumber evidence="2">2.7.7.65</ecNumber>
    </recommendedName>
</protein>
<feature type="transmembrane region" description="Helical" evidence="8">
    <location>
        <begin position="256"/>
        <end position="279"/>
    </location>
</feature>
<evidence type="ECO:0000256" key="4">
    <source>
        <dbReference type="ARBA" id="ARBA00022692"/>
    </source>
</evidence>
<feature type="transmembrane region" description="Helical" evidence="8">
    <location>
        <begin position="27"/>
        <end position="44"/>
    </location>
</feature>
<dbReference type="RefSeq" id="WP_270075428.1">
    <property type="nucleotide sequence ID" value="NZ_CP115174.1"/>
</dbReference>
<evidence type="ECO:0000313" key="12">
    <source>
        <dbReference type="EMBL" id="WBO20778.1"/>
    </source>
</evidence>
<keyword evidence="13" id="KW-1185">Reference proteome</keyword>
<evidence type="ECO:0000256" key="2">
    <source>
        <dbReference type="ARBA" id="ARBA00012528"/>
    </source>
</evidence>
<feature type="domain" description="PAC" evidence="10">
    <location>
        <begin position="368"/>
        <end position="420"/>
    </location>
</feature>
<evidence type="ECO:0000259" key="11">
    <source>
        <dbReference type="PROSITE" id="PS50887"/>
    </source>
</evidence>
<dbReference type="InterPro" id="IPR029787">
    <property type="entry name" value="Nucleotide_cyclase"/>
</dbReference>
<dbReference type="NCBIfam" id="TIGR00254">
    <property type="entry name" value="GGDEF"/>
    <property type="match status" value="1"/>
</dbReference>
<keyword evidence="4 8" id="KW-0812">Transmembrane</keyword>
<dbReference type="CDD" id="cd00130">
    <property type="entry name" value="PAS"/>
    <property type="match status" value="1"/>
</dbReference>
<name>A0ABY7NHH5_9SPHN</name>
<dbReference type="CDD" id="cd01949">
    <property type="entry name" value="GGDEF"/>
    <property type="match status" value="1"/>
</dbReference>
<evidence type="ECO:0000256" key="5">
    <source>
        <dbReference type="ARBA" id="ARBA00022989"/>
    </source>
</evidence>
<gene>
    <name evidence="12" type="ORF">PBT88_11185</name>
</gene>
<comment type="subcellular location">
    <subcellularLocation>
        <location evidence="1">Cell membrane</location>
        <topology evidence="1">Multi-pass membrane protein</topology>
    </subcellularLocation>
</comment>
<feature type="transmembrane region" description="Helical" evidence="8">
    <location>
        <begin position="222"/>
        <end position="244"/>
    </location>
</feature>
<dbReference type="Gene3D" id="3.30.450.20">
    <property type="entry name" value="PAS domain"/>
    <property type="match status" value="1"/>
</dbReference>
<proteinExistence type="predicted"/>
<dbReference type="NCBIfam" id="TIGR00229">
    <property type="entry name" value="sensory_box"/>
    <property type="match status" value="1"/>
</dbReference>
<feature type="domain" description="GGDEF" evidence="11">
    <location>
        <begin position="452"/>
        <end position="584"/>
    </location>
</feature>
<evidence type="ECO:0000259" key="9">
    <source>
        <dbReference type="PROSITE" id="PS50112"/>
    </source>
</evidence>
<dbReference type="SMART" id="SM00086">
    <property type="entry name" value="PAC"/>
    <property type="match status" value="1"/>
</dbReference>